<dbReference type="PANTHER" id="PTHR36124">
    <property type="match status" value="1"/>
</dbReference>
<comment type="caution">
    <text evidence="2">The sequence shown here is derived from an EMBL/GenBank/DDBJ whole genome shotgun (WGS) entry which is preliminary data.</text>
</comment>
<keyword evidence="3" id="KW-1185">Reference proteome</keyword>
<evidence type="ECO:0000313" key="2">
    <source>
        <dbReference type="EMBL" id="MVU77183.1"/>
    </source>
</evidence>
<gene>
    <name evidence="2" type="ORF">GPX89_07970</name>
</gene>
<evidence type="ECO:0000256" key="1">
    <source>
        <dbReference type="SAM" id="MobiDB-lite"/>
    </source>
</evidence>
<feature type="compositionally biased region" description="Polar residues" evidence="1">
    <location>
        <begin position="1"/>
        <end position="12"/>
    </location>
</feature>
<dbReference type="Proteomes" id="UP000466794">
    <property type="component" value="Unassembled WGS sequence"/>
</dbReference>
<dbReference type="RefSeq" id="WP_157386566.1">
    <property type="nucleotide sequence ID" value="NZ_WRPP01000001.1"/>
</dbReference>
<protein>
    <submittedName>
        <fullName evidence="2">DUF2236 domain-containing protein</fullName>
    </submittedName>
</protein>
<evidence type="ECO:0000313" key="3">
    <source>
        <dbReference type="Proteomes" id="UP000466794"/>
    </source>
</evidence>
<organism evidence="2 3">
    <name type="scientific">Nocardia terrae</name>
    <dbReference type="NCBI Taxonomy" id="2675851"/>
    <lineage>
        <taxon>Bacteria</taxon>
        <taxon>Bacillati</taxon>
        <taxon>Actinomycetota</taxon>
        <taxon>Actinomycetes</taxon>
        <taxon>Mycobacteriales</taxon>
        <taxon>Nocardiaceae</taxon>
        <taxon>Nocardia</taxon>
    </lineage>
</organism>
<dbReference type="PANTHER" id="PTHR36124:SF1">
    <property type="entry name" value="ER-BOUND OXYGENASE MPAB_MPAB'_RUBBER OXYGENASE CATALYTIC DOMAIN-CONTAINING PROTEIN"/>
    <property type="match status" value="1"/>
</dbReference>
<reference evidence="2 3" key="1">
    <citation type="submission" date="2019-12" db="EMBL/GenBank/DDBJ databases">
        <title>Nocardia sp. nov. ET3-3 isolated from soil.</title>
        <authorList>
            <person name="Kanchanasin P."/>
            <person name="Tanasupawat S."/>
            <person name="Yuki M."/>
            <person name="Kudo T."/>
        </authorList>
    </citation>
    <scope>NUCLEOTIDE SEQUENCE [LARGE SCALE GENOMIC DNA]</scope>
    <source>
        <strain evidence="2 3">ET3-3</strain>
    </source>
</reference>
<dbReference type="InterPro" id="IPR046366">
    <property type="entry name" value="MPAB"/>
</dbReference>
<dbReference type="EMBL" id="WRPP01000001">
    <property type="protein sequence ID" value="MVU77183.1"/>
    <property type="molecule type" value="Genomic_DNA"/>
</dbReference>
<feature type="region of interest" description="Disordered" evidence="1">
    <location>
        <begin position="1"/>
        <end position="30"/>
    </location>
</feature>
<sequence>MSSQTRTNQSSPRGIDTADRPSNPPTSAPDAADAVAVLTAIRSRVTPPMGAAMLNNLIYAVGFMRISGSVEGADAVDRAGKGKIHRHGDRRADDTTNYFLDWMTHGAHSEHGRADIAKVVRMHDHFGQSYSMSNETFVHAIALFTVLFDEIFQVLGLDIFTEEEKAAQVAHWYAIGEQMRVRDMPDSWAGMQRALDVYEADPQWYRPTEAGYRCAEALIEQFDNRWLPRPLHPLGRSIVLSLLPDRALWAVGERKPPAVVVVVVRRGLRALMTAQLRLVPRLRRLRRGGPRHVDA</sequence>
<accession>A0A7K1US57</accession>
<dbReference type="GO" id="GO:0016491">
    <property type="term" value="F:oxidoreductase activity"/>
    <property type="evidence" value="ECO:0007669"/>
    <property type="project" value="InterPro"/>
</dbReference>
<proteinExistence type="predicted"/>
<name>A0A7K1US57_9NOCA</name>
<dbReference type="AlphaFoldDB" id="A0A7K1US57"/>